<accession>A0ABZ0S8F4</accession>
<feature type="transmembrane region" description="Helical" evidence="1">
    <location>
        <begin position="73"/>
        <end position="95"/>
    </location>
</feature>
<dbReference type="RefSeq" id="WP_328987096.1">
    <property type="nucleotide sequence ID" value="NZ_CP121472.1"/>
</dbReference>
<evidence type="ECO:0000256" key="1">
    <source>
        <dbReference type="SAM" id="Phobius"/>
    </source>
</evidence>
<feature type="transmembrane region" description="Helical" evidence="1">
    <location>
        <begin position="615"/>
        <end position="637"/>
    </location>
</feature>
<feature type="transmembrane region" description="Helical" evidence="1">
    <location>
        <begin position="499"/>
        <end position="520"/>
    </location>
</feature>
<feature type="transmembrane region" description="Helical" evidence="1">
    <location>
        <begin position="277"/>
        <end position="294"/>
    </location>
</feature>
<keyword evidence="1" id="KW-0472">Membrane</keyword>
<keyword evidence="3" id="KW-1185">Reference proteome</keyword>
<feature type="transmembrane region" description="Helical" evidence="1">
    <location>
        <begin position="579"/>
        <end position="603"/>
    </location>
</feature>
<gene>
    <name evidence="2" type="ORF">Thiowin_01507</name>
</gene>
<dbReference type="Proteomes" id="UP001432180">
    <property type="component" value="Chromosome"/>
</dbReference>
<keyword evidence="1" id="KW-0812">Transmembrane</keyword>
<protein>
    <recommendedName>
        <fullName evidence="4">DUF3592 domain-containing protein</fullName>
    </recommendedName>
</protein>
<feature type="transmembrane region" description="Helical" evidence="1">
    <location>
        <begin position="251"/>
        <end position="271"/>
    </location>
</feature>
<dbReference type="EMBL" id="CP121472">
    <property type="protein sequence ID" value="WPL16544.1"/>
    <property type="molecule type" value="Genomic_DNA"/>
</dbReference>
<feature type="transmembrane region" description="Helical" evidence="1">
    <location>
        <begin position="101"/>
        <end position="122"/>
    </location>
</feature>
<name>A0ABZ0S8F4_9GAMM</name>
<feature type="transmembrane region" description="Helical" evidence="1">
    <location>
        <begin position="194"/>
        <end position="212"/>
    </location>
</feature>
<keyword evidence="1" id="KW-1133">Transmembrane helix</keyword>
<feature type="transmembrane region" description="Helical" evidence="1">
    <location>
        <begin position="12"/>
        <end position="33"/>
    </location>
</feature>
<feature type="transmembrane region" description="Helical" evidence="1">
    <location>
        <begin position="162"/>
        <end position="182"/>
    </location>
</feature>
<proteinExistence type="predicted"/>
<reference evidence="2 3" key="1">
    <citation type="journal article" date="2023" name="Microorganisms">
        <title>Thiorhodovibrio frisius and Trv. litoralis spp. nov., Two Novel Members from a Clade of Fastidious Purple Sulfur Bacteria That Exhibit Unique Red-Shifted Light-Harvesting Capabilities.</title>
        <authorList>
            <person name="Methner A."/>
            <person name="Kuzyk S.B."/>
            <person name="Petersen J."/>
            <person name="Bauer S."/>
            <person name="Brinkmann H."/>
            <person name="Sichau K."/>
            <person name="Wanner G."/>
            <person name="Wolf J."/>
            <person name="Neumann-Schaal M."/>
            <person name="Henke P."/>
            <person name="Tank M."/>
            <person name="Sproer C."/>
            <person name="Bunk B."/>
            <person name="Overmann J."/>
        </authorList>
    </citation>
    <scope>NUCLEOTIDE SEQUENCE [LARGE SCALE GENOMIC DNA]</scope>
    <source>
        <strain evidence="2 3">DSM 6702</strain>
    </source>
</reference>
<feature type="transmembrane region" description="Helical" evidence="1">
    <location>
        <begin position="315"/>
        <end position="335"/>
    </location>
</feature>
<evidence type="ECO:0000313" key="2">
    <source>
        <dbReference type="EMBL" id="WPL16544.1"/>
    </source>
</evidence>
<evidence type="ECO:0008006" key="4">
    <source>
        <dbReference type="Google" id="ProtNLM"/>
    </source>
</evidence>
<sequence>MAFETSQPKRPAWWVYALVCALSLPGVWLLGTLSNTFEGIGVGALAAWLGALVAGILLAALAFAVASRWPRHGALWGLLLAAPTLFTIGLWLVVHQARVDAALLFESLGNLSLLTVLAIIGGRWGQRRRSKRLTLAKRLSNNALAPMTSVPPTPMPASSPDWLASLLIPVLIGLGCLSLLILTGRVLLAGEDEALTMVFPLVLTGGCLWSAWRTRLAWNQRRALLVKRPEALAIGATIRLWLPSIGLAHGALNLVVLTILGLAVGVSLLFGPLTGELTGFLLSAPQFLVFGFLLQGLSTRLRPAVPRKMKGWDQGAGYGFLLGFAAMWLGILGSMQAVEIGILQRAEVFDGVRLAELPAYDGRNALIGVENLVPARLPVQSHGWRRQGEGSERYDRVYVVPLTERLGAVGADSVTPDKACVWLGIGTADRGHREQVPGLREQPRWLREVTWGPLTTREHKDRYRRAIGGPSDAERGCRPVVFQSVAAPEKLQVAAWRQLALYFGLGNLVPLLMLLGYGLWRLDQLGADEILIATRANRGTTSHQPHPLQRLFQCSNEDREHYRAGRLSQRQHQRIQQQLWLAVGGTIAGMVLAGLWIFLAVIMVGHVWNTPEAGWGARAATAAALLLGLFFLIGMPVEQWRKHRLARQDLGEGRVERLTGQVHRQMIRHHKSANEYWIIMDGQRFSITDNIHALLKEGALYDLYRLPRTRRLLAILPADRPAPRSKLSKSAGHA</sequence>
<organism evidence="2 3">
    <name type="scientific">Thiorhodovibrio winogradskyi</name>
    <dbReference type="NCBI Taxonomy" id="77007"/>
    <lineage>
        <taxon>Bacteria</taxon>
        <taxon>Pseudomonadati</taxon>
        <taxon>Pseudomonadota</taxon>
        <taxon>Gammaproteobacteria</taxon>
        <taxon>Chromatiales</taxon>
        <taxon>Chromatiaceae</taxon>
        <taxon>Thiorhodovibrio</taxon>
    </lineage>
</organism>
<feature type="transmembrane region" description="Helical" evidence="1">
    <location>
        <begin position="45"/>
        <end position="66"/>
    </location>
</feature>
<evidence type="ECO:0000313" key="3">
    <source>
        <dbReference type="Proteomes" id="UP001432180"/>
    </source>
</evidence>